<feature type="transmembrane region" description="Helical" evidence="1">
    <location>
        <begin position="28"/>
        <end position="46"/>
    </location>
</feature>
<dbReference type="AlphaFoldDB" id="A0A377M4G7"/>
<gene>
    <name evidence="3" type="ORF">NCTC10005_05893</name>
</gene>
<dbReference type="InterPro" id="IPR000326">
    <property type="entry name" value="PAP2/HPO"/>
</dbReference>
<protein>
    <submittedName>
        <fullName evidence="3">Phosphoesterase PA-phosphatase-like protein</fullName>
    </submittedName>
</protein>
<dbReference type="SUPFAM" id="SSF48317">
    <property type="entry name" value="Acid phosphatase/Vanadium-dependent haloperoxidase"/>
    <property type="match status" value="1"/>
</dbReference>
<name>A0A377M4G7_ENTCL</name>
<evidence type="ECO:0000259" key="2">
    <source>
        <dbReference type="Pfam" id="PF01569"/>
    </source>
</evidence>
<feature type="transmembrane region" description="Helical" evidence="1">
    <location>
        <begin position="220"/>
        <end position="240"/>
    </location>
</feature>
<dbReference type="InterPro" id="IPR036938">
    <property type="entry name" value="PAP2/HPO_sf"/>
</dbReference>
<evidence type="ECO:0000313" key="4">
    <source>
        <dbReference type="Proteomes" id="UP000255106"/>
    </source>
</evidence>
<feature type="transmembrane region" description="Helical" evidence="1">
    <location>
        <begin position="105"/>
        <end position="124"/>
    </location>
</feature>
<proteinExistence type="predicted"/>
<feature type="transmembrane region" description="Helical" evidence="1">
    <location>
        <begin position="188"/>
        <end position="208"/>
    </location>
</feature>
<sequence>MTRISPRSELSKLQTNKTKQLYRLPVRFYGYQLLVLIALAVVFTWLSRGETLDKWITGFWYDAATHRFPLQKNPLLDLLNHRLRSTSPLPWRWVRCFYGAWKRNARLVTAALLMGLGTLVVGVLKSLSHHSCPWDLVEYGGKAVSYPLFSSAPADSGPGRCFPGGHASSGFMVMGLFFAFWRERPRLAWSFVAFGVVLGLAMGFGQVMRGAHFFSHNLWAGWWVWFSQVAVYGLVSAWFAKE</sequence>
<reference evidence="3 4" key="1">
    <citation type="submission" date="2018-06" db="EMBL/GenBank/DDBJ databases">
        <authorList>
            <consortium name="Pathogen Informatics"/>
            <person name="Doyle S."/>
        </authorList>
    </citation>
    <scope>NUCLEOTIDE SEQUENCE [LARGE SCALE GENOMIC DNA]</scope>
    <source>
        <strain evidence="3 4">NCTC10005</strain>
    </source>
</reference>
<evidence type="ECO:0000313" key="3">
    <source>
        <dbReference type="EMBL" id="STQ13088.1"/>
    </source>
</evidence>
<keyword evidence="1" id="KW-1133">Transmembrane helix</keyword>
<evidence type="ECO:0000256" key="1">
    <source>
        <dbReference type="SAM" id="Phobius"/>
    </source>
</evidence>
<keyword evidence="1" id="KW-0472">Membrane</keyword>
<keyword evidence="1" id="KW-0812">Transmembrane</keyword>
<dbReference type="EMBL" id="UGJB01000004">
    <property type="protein sequence ID" value="STQ13088.1"/>
    <property type="molecule type" value="Genomic_DNA"/>
</dbReference>
<dbReference type="Pfam" id="PF01569">
    <property type="entry name" value="PAP2"/>
    <property type="match status" value="1"/>
</dbReference>
<feature type="transmembrane region" description="Helical" evidence="1">
    <location>
        <begin position="162"/>
        <end position="181"/>
    </location>
</feature>
<organism evidence="3 4">
    <name type="scientific">Enterobacter cloacae</name>
    <dbReference type="NCBI Taxonomy" id="550"/>
    <lineage>
        <taxon>Bacteria</taxon>
        <taxon>Pseudomonadati</taxon>
        <taxon>Pseudomonadota</taxon>
        <taxon>Gammaproteobacteria</taxon>
        <taxon>Enterobacterales</taxon>
        <taxon>Enterobacteriaceae</taxon>
        <taxon>Enterobacter</taxon>
        <taxon>Enterobacter cloacae complex</taxon>
    </lineage>
</organism>
<dbReference type="CDD" id="cd03396">
    <property type="entry name" value="PAP2_like_6"/>
    <property type="match status" value="1"/>
</dbReference>
<dbReference type="Proteomes" id="UP000255106">
    <property type="component" value="Unassembled WGS sequence"/>
</dbReference>
<accession>A0A377M4G7</accession>
<feature type="domain" description="Phosphatidic acid phosphatase type 2/haloperoxidase" evidence="2">
    <location>
        <begin position="107"/>
        <end position="235"/>
    </location>
</feature>